<name>A0A848ATG0_9BACT</name>
<comment type="caution">
    <text evidence="1">The sequence shown here is derived from an EMBL/GenBank/DDBJ whole genome shotgun (WGS) entry which is preliminary data.</text>
</comment>
<proteinExistence type="predicted"/>
<dbReference type="EMBL" id="JABAEW010000009">
    <property type="protein sequence ID" value="NMD86261.1"/>
    <property type="molecule type" value="Genomic_DNA"/>
</dbReference>
<evidence type="ECO:0000313" key="1">
    <source>
        <dbReference type="EMBL" id="NMD86261.1"/>
    </source>
</evidence>
<dbReference type="RefSeq" id="WP_168962056.1">
    <property type="nucleotide sequence ID" value="NZ_JABAEW010000009.1"/>
</dbReference>
<organism evidence="1 2">
    <name type="scientific">Victivallis vadensis</name>
    <dbReference type="NCBI Taxonomy" id="172901"/>
    <lineage>
        <taxon>Bacteria</taxon>
        <taxon>Pseudomonadati</taxon>
        <taxon>Lentisphaerota</taxon>
        <taxon>Lentisphaeria</taxon>
        <taxon>Victivallales</taxon>
        <taxon>Victivallaceae</taxon>
        <taxon>Victivallis</taxon>
    </lineage>
</organism>
<protein>
    <submittedName>
        <fullName evidence="1">Uncharacterized protein</fullName>
    </submittedName>
</protein>
<accession>A0A848ATG0</accession>
<gene>
    <name evidence="1" type="ORF">HF882_06650</name>
</gene>
<sequence length="56" mass="6349">MENDIVVTVNGLQPGDMWPLPPDRVDELAELLINSMIRHRQEKRNNEHTDAAAKAV</sequence>
<dbReference type="Proteomes" id="UP000576225">
    <property type="component" value="Unassembled WGS sequence"/>
</dbReference>
<reference evidence="1 2" key="1">
    <citation type="submission" date="2020-04" db="EMBL/GenBank/DDBJ databases">
        <authorList>
            <person name="Hitch T.C.A."/>
            <person name="Wylensek D."/>
            <person name="Clavel T."/>
        </authorList>
    </citation>
    <scope>NUCLEOTIDE SEQUENCE [LARGE SCALE GENOMIC DNA]</scope>
    <source>
        <strain evidence="1 2">COR2-253-APC-1A</strain>
    </source>
</reference>
<evidence type="ECO:0000313" key="2">
    <source>
        <dbReference type="Proteomes" id="UP000576225"/>
    </source>
</evidence>
<dbReference type="AlphaFoldDB" id="A0A848ATG0"/>